<dbReference type="PROSITE" id="PS51408">
    <property type="entry name" value="TRANSFERRIN_LIKE_4"/>
    <property type="match status" value="2"/>
</dbReference>
<dbReference type="GO" id="GO:0005615">
    <property type="term" value="C:extracellular space"/>
    <property type="evidence" value="ECO:0007669"/>
    <property type="project" value="InterPro"/>
</dbReference>
<feature type="binding site" evidence="5">
    <location>
        <position position="575"/>
    </location>
    <ligand>
        <name>hydrogencarbonate</name>
        <dbReference type="ChEBI" id="CHEBI:17544"/>
        <label>1</label>
    </ligand>
</feature>
<keyword evidence="8" id="KW-0472">Membrane</keyword>
<keyword evidence="2" id="KW-0964">Secreted</keyword>
<evidence type="ECO:0000256" key="8">
    <source>
        <dbReference type="SAM" id="Phobius"/>
    </source>
</evidence>
<feature type="disulfide bond" evidence="7">
    <location>
        <begin position="472"/>
        <end position="490"/>
    </location>
</feature>
<feature type="disulfide bond" evidence="7">
    <location>
        <begin position="280"/>
        <end position="294"/>
    </location>
</feature>
<evidence type="ECO:0000256" key="4">
    <source>
        <dbReference type="ARBA" id="ARBA00023157"/>
    </source>
</evidence>
<feature type="disulfide bond" evidence="7">
    <location>
        <begin position="196"/>
        <end position="219"/>
    </location>
</feature>
<dbReference type="SUPFAM" id="SSF53850">
    <property type="entry name" value="Periplasmic binding protein-like II"/>
    <property type="match status" value="2"/>
</dbReference>
<feature type="disulfide bond" evidence="7">
    <location>
        <begin position="696"/>
        <end position="710"/>
    </location>
</feature>
<dbReference type="PANTHER" id="PTHR11485">
    <property type="entry name" value="TRANSFERRIN"/>
    <property type="match status" value="1"/>
</dbReference>
<name>A0A224XJV7_9HEMI</name>
<dbReference type="Pfam" id="PF00405">
    <property type="entry name" value="Transferrin"/>
    <property type="match status" value="2"/>
</dbReference>
<feature type="binding site" evidence="6">
    <location>
        <position position="127"/>
    </location>
    <ligand>
        <name>Fe(3+)</name>
        <dbReference type="ChEBI" id="CHEBI:29034"/>
        <label>1</label>
    </ligand>
</feature>
<dbReference type="Gene3D" id="3.40.190.10">
    <property type="entry name" value="Periplasmic binding protein-like II"/>
    <property type="match status" value="5"/>
</dbReference>
<feature type="domain" description="Transferrin-like" evidence="9">
    <location>
        <begin position="39"/>
        <end position="376"/>
    </location>
</feature>
<feature type="disulfide bond" evidence="7">
    <location>
        <begin position="153"/>
        <end position="243"/>
    </location>
</feature>
<keyword evidence="8" id="KW-0812">Transmembrane</keyword>
<feature type="disulfide bond" evidence="7">
    <location>
        <begin position="627"/>
        <end position="638"/>
    </location>
</feature>
<feature type="binding site" evidence="6">
    <location>
        <position position="649"/>
    </location>
    <ligand>
        <name>Fe(3+)</name>
        <dbReference type="ChEBI" id="CHEBI:29034"/>
        <label>2</label>
    </ligand>
</feature>
<feature type="domain" description="Transferrin-like" evidence="9">
    <location>
        <begin position="459"/>
        <end position="805"/>
    </location>
</feature>
<keyword evidence="6" id="KW-0408">Iron</keyword>
<dbReference type="GO" id="GO:0005769">
    <property type="term" value="C:early endosome"/>
    <property type="evidence" value="ECO:0007669"/>
    <property type="project" value="TreeGrafter"/>
</dbReference>
<evidence type="ECO:0000256" key="7">
    <source>
        <dbReference type="PIRSR" id="PIRSR002549-4"/>
    </source>
</evidence>
<protein>
    <submittedName>
        <fullName evidence="10">Putative melanotransferrin</fullName>
    </submittedName>
</protein>
<evidence type="ECO:0000256" key="5">
    <source>
        <dbReference type="PIRSR" id="PIRSR002549-2"/>
    </source>
</evidence>
<dbReference type="GO" id="GO:0006826">
    <property type="term" value="P:iron ion transport"/>
    <property type="evidence" value="ECO:0007669"/>
    <property type="project" value="TreeGrafter"/>
</dbReference>
<feature type="disulfide bond" evidence="7">
    <location>
        <begin position="462"/>
        <end position="499"/>
    </location>
</feature>
<sequence length="836" mass="94962">MNISIDKYFFNYLILLFTIQFTSGAYIDQILQRGQEFKLKWCTIGLEEYKKCNTFSHSVKRDLTSFGSEYLEVGCVNGSSREDCMQQVEDEVASVITLDAGEVFTGGRYFSLVPILQQLHTGNLKYYYAVALIKKGTLQDVTSLRHLRGKKACFTGVGTLAGWILVLDMLIKKGGLEIIDCNNHVKNAINYFGPSCAVNSLHDKYNPIGDNSDKLCKLCIGKVPGGKCTNTDPYAGFTGAFRCLLEAGDIAFVKHTTVTELTSSKIEFPTVSKDDFELLCTDGSKKSVDQYEECNWGVVPSAAVVTSSAKTMKVRRLYQRFLQRAVEVYGEKSNDKNQTYFVQNRDPYGREYPQGPFSNKDIYNRDDYTSSKDTNYKNLYNNNFPFTSTIQPDNNINIRNESFKLFESVPRYGRVHNLLFDDNAEQLMALDESRQTYASYLGDRLDIILAIRDCPVRIMTMCVTSEPELEKCLKMKSALRAQLLKPELICYKGHSHIHCMQAIRRGDADVAVLDAGDIYTAGLRYNLIPFISEIYNLQTPEYYVVAVAKEEDPSTEIHYLKGKNTCHVGINTAAGWIIPMAYLLSNGWMRSYGCDAMRAASEYFSKSCVPGAQSTEYNIGPPYDNMCHLCRGRSYRYCRRDASEDYYGYTGALQCLVEGGGDVAFVKHTTVHESTDGKRREWWARNALIEDFQLLCSDGTRASMDKYMECNLGKVKSNAIVTRGGEAYNQTEINAYINLFIYAQQFYGRKDQDDFNFAMFYSHPPYADLIFQDAATQLQVIPPSQRWYSTYLGKDFMRAKRIVDCHASAWQHQPSKLSVSFFILLTLFFTKIIPYN</sequence>
<feature type="disulfide bond" evidence="7">
    <location>
        <begin position="42"/>
        <end position="84"/>
    </location>
</feature>
<evidence type="ECO:0000256" key="3">
    <source>
        <dbReference type="ARBA" id="ARBA00022737"/>
    </source>
</evidence>
<dbReference type="PANTHER" id="PTHR11485:SF29">
    <property type="entry name" value="TRANSFERRIN 2"/>
    <property type="match status" value="1"/>
</dbReference>
<feature type="disulfide bond" evidence="7">
    <location>
        <begin position="594"/>
        <end position="805"/>
    </location>
</feature>
<dbReference type="InterPro" id="IPR016357">
    <property type="entry name" value="Transferrin"/>
</dbReference>
<accession>A0A224XJV7</accession>
<dbReference type="GO" id="GO:0055037">
    <property type="term" value="C:recycling endosome"/>
    <property type="evidence" value="ECO:0007669"/>
    <property type="project" value="TreeGrafter"/>
</dbReference>
<dbReference type="EMBL" id="GFTR01008127">
    <property type="protein sequence ID" value="JAW08299.1"/>
    <property type="molecule type" value="Transcribed_RNA"/>
</dbReference>
<feature type="binding site" evidence="6">
    <location>
        <position position="542"/>
    </location>
    <ligand>
        <name>Fe(3+)</name>
        <dbReference type="ChEBI" id="CHEBI:29034"/>
        <label>1</label>
    </ligand>
</feature>
<dbReference type="GO" id="GO:0005886">
    <property type="term" value="C:plasma membrane"/>
    <property type="evidence" value="ECO:0007669"/>
    <property type="project" value="TreeGrafter"/>
</dbReference>
<keyword evidence="6" id="KW-0479">Metal-binding</keyword>
<dbReference type="PROSITE" id="PS00206">
    <property type="entry name" value="TRANSFERRIN_LIKE_2"/>
    <property type="match status" value="1"/>
</dbReference>
<keyword evidence="8" id="KW-1133">Transmembrane helix</keyword>
<organism evidence="10">
    <name type="scientific">Panstrongylus lignarius</name>
    <dbReference type="NCBI Taxonomy" id="156445"/>
    <lineage>
        <taxon>Eukaryota</taxon>
        <taxon>Metazoa</taxon>
        <taxon>Ecdysozoa</taxon>
        <taxon>Arthropoda</taxon>
        <taxon>Hexapoda</taxon>
        <taxon>Insecta</taxon>
        <taxon>Pterygota</taxon>
        <taxon>Neoptera</taxon>
        <taxon>Paraneoptera</taxon>
        <taxon>Hemiptera</taxon>
        <taxon>Heteroptera</taxon>
        <taxon>Panheteroptera</taxon>
        <taxon>Cimicomorpha</taxon>
        <taxon>Reduviidae</taxon>
        <taxon>Triatominae</taxon>
        <taxon>Panstrongylus</taxon>
    </lineage>
</organism>
<dbReference type="AlphaFoldDB" id="A0A224XJV7"/>
<proteinExistence type="predicted"/>
<keyword evidence="3" id="KW-0677">Repeat</keyword>
<feature type="binding site" evidence="5">
    <location>
        <position position="162"/>
    </location>
    <ligand>
        <name>hydrogencarbonate</name>
        <dbReference type="ChEBI" id="CHEBI:17544"/>
        <label>1</label>
    </ligand>
</feature>
<feature type="disulfide bond" evidence="7">
    <location>
        <begin position="608"/>
        <end position="630"/>
    </location>
</feature>
<dbReference type="PRINTS" id="PR00422">
    <property type="entry name" value="TRANSFERRIN"/>
</dbReference>
<evidence type="ECO:0000256" key="1">
    <source>
        <dbReference type="ARBA" id="ARBA00004613"/>
    </source>
</evidence>
<feature type="disulfide bond" evidence="7">
    <location>
        <begin position="566"/>
        <end position="655"/>
    </location>
</feature>
<feature type="binding site" evidence="6">
    <location>
        <position position="514"/>
    </location>
    <ligand>
        <name>Fe(3+)</name>
        <dbReference type="ChEBI" id="CHEBI:29034"/>
        <label>1</label>
    </ligand>
</feature>
<dbReference type="InterPro" id="IPR018195">
    <property type="entry name" value="Transferrin_Fe_BS"/>
</dbReference>
<comment type="subcellular location">
    <subcellularLocation>
        <location evidence="1">Secreted</location>
    </subcellularLocation>
</comment>
<evidence type="ECO:0000259" key="9">
    <source>
        <dbReference type="PROSITE" id="PS51408"/>
    </source>
</evidence>
<feature type="binding site" evidence="6">
    <location>
        <position position="99"/>
    </location>
    <ligand>
        <name>Fe(3+)</name>
        <dbReference type="ChEBI" id="CHEBI:29034"/>
        <label>1</label>
    </ligand>
</feature>
<dbReference type="SMART" id="SM00094">
    <property type="entry name" value="TR_FER"/>
    <property type="match status" value="2"/>
</dbReference>
<feature type="disulfide bond" evidence="7">
    <location>
        <begin position="52"/>
        <end position="75"/>
    </location>
</feature>
<dbReference type="InterPro" id="IPR001156">
    <property type="entry name" value="Transferrin-like_dom"/>
</dbReference>
<dbReference type="GO" id="GO:0046872">
    <property type="term" value="F:metal ion binding"/>
    <property type="evidence" value="ECO:0007669"/>
    <property type="project" value="UniProtKB-KW"/>
</dbReference>
<feature type="transmembrane region" description="Helical" evidence="8">
    <location>
        <begin position="12"/>
        <end position="31"/>
    </location>
</feature>
<keyword evidence="4 7" id="KW-1015">Disulfide bond</keyword>
<reference evidence="10" key="1">
    <citation type="journal article" date="2018" name="PLoS Negl. Trop. Dis.">
        <title>An insight into the salivary gland and fat body transcriptome of Panstrongylus lignarius (Hemiptera: Heteroptera), the main vector of Chagas disease in Peru.</title>
        <authorList>
            <person name="Nevoa J.C."/>
            <person name="Mendes M.T."/>
            <person name="da Silva M.V."/>
            <person name="Soares S.C."/>
            <person name="Oliveira C.J.F."/>
            <person name="Ribeiro J.M.C."/>
        </authorList>
    </citation>
    <scope>NUCLEOTIDE SEQUENCE</scope>
</reference>
<dbReference type="CDD" id="cd13529">
    <property type="entry name" value="PBP2_transferrin"/>
    <property type="match status" value="2"/>
</dbReference>
<evidence type="ECO:0000313" key="10">
    <source>
        <dbReference type="EMBL" id="JAW08299.1"/>
    </source>
</evidence>
<evidence type="ECO:0000256" key="2">
    <source>
        <dbReference type="ARBA" id="ARBA00022525"/>
    </source>
</evidence>
<evidence type="ECO:0000256" key="6">
    <source>
        <dbReference type="PIRSR" id="PIRSR002549-3"/>
    </source>
</evidence>
<feature type="binding site" evidence="5">
    <location>
        <position position="155"/>
    </location>
    <ligand>
        <name>hydrogencarbonate</name>
        <dbReference type="ChEBI" id="CHEBI:17544"/>
        <label>1</label>
    </ligand>
</feature>
<feature type="binding site" evidence="5">
    <location>
        <position position="161"/>
    </location>
    <ligand>
        <name>hydrogencarbonate</name>
        <dbReference type="ChEBI" id="CHEBI:17544"/>
        <label>1</label>
    </ligand>
</feature>
<feature type="binding site" evidence="5">
    <location>
        <position position="574"/>
    </location>
    <ligand>
        <name>hydrogencarbonate</name>
        <dbReference type="ChEBI" id="CHEBI:17544"/>
        <label>1</label>
    </ligand>
</feature>
<dbReference type="FunFam" id="3.40.190.10:FF:000095">
    <property type="entry name" value="Lactotransferrin"/>
    <property type="match status" value="1"/>
</dbReference>
<dbReference type="PIRSF" id="PIRSF002549">
    <property type="entry name" value="Transferrin"/>
    <property type="match status" value="1"/>
</dbReference>